<dbReference type="EMBL" id="JBHTCH010000014">
    <property type="protein sequence ID" value="MFC7360843.1"/>
    <property type="molecule type" value="Genomic_DNA"/>
</dbReference>
<evidence type="ECO:0000256" key="5">
    <source>
        <dbReference type="SAM" id="Phobius"/>
    </source>
</evidence>
<reference evidence="8" key="1">
    <citation type="journal article" date="2019" name="Int. J. Syst. Evol. Microbiol.">
        <title>The Global Catalogue of Microorganisms (GCM) 10K type strain sequencing project: providing services to taxonomists for standard genome sequencing and annotation.</title>
        <authorList>
            <consortium name="The Broad Institute Genomics Platform"/>
            <consortium name="The Broad Institute Genome Sequencing Center for Infectious Disease"/>
            <person name="Wu L."/>
            <person name="Ma J."/>
        </authorList>
    </citation>
    <scope>NUCLEOTIDE SEQUENCE [LARGE SCALE GENOMIC DNA]</scope>
    <source>
        <strain evidence="8">FCH27</strain>
    </source>
</reference>
<feature type="transmembrane region" description="Helical" evidence="5">
    <location>
        <begin position="334"/>
        <end position="353"/>
    </location>
</feature>
<keyword evidence="7" id="KW-0436">Ligase</keyword>
<name>A0ABW2N1N2_9ACTN</name>
<dbReference type="PANTHER" id="PTHR37422">
    <property type="entry name" value="TEICHURONIC ACID BIOSYNTHESIS PROTEIN TUAE"/>
    <property type="match status" value="1"/>
</dbReference>
<dbReference type="InterPro" id="IPR007016">
    <property type="entry name" value="O-antigen_ligase-rel_domated"/>
</dbReference>
<feature type="transmembrane region" description="Helical" evidence="5">
    <location>
        <begin position="55"/>
        <end position="75"/>
    </location>
</feature>
<dbReference type="Pfam" id="PF04932">
    <property type="entry name" value="Wzy_C"/>
    <property type="match status" value="1"/>
</dbReference>
<keyword evidence="8" id="KW-1185">Reference proteome</keyword>
<dbReference type="RefSeq" id="WP_255888632.1">
    <property type="nucleotide sequence ID" value="NZ_JAFMZM010000001.1"/>
</dbReference>
<feature type="transmembrane region" description="Helical" evidence="5">
    <location>
        <begin position="205"/>
        <end position="221"/>
    </location>
</feature>
<evidence type="ECO:0000256" key="2">
    <source>
        <dbReference type="ARBA" id="ARBA00022692"/>
    </source>
</evidence>
<dbReference type="PANTHER" id="PTHR37422:SF13">
    <property type="entry name" value="LIPOPOLYSACCHARIDE BIOSYNTHESIS PROTEIN PA4999-RELATED"/>
    <property type="match status" value="1"/>
</dbReference>
<feature type="domain" description="O-antigen ligase-related" evidence="6">
    <location>
        <begin position="209"/>
        <end position="311"/>
    </location>
</feature>
<dbReference type="GO" id="GO:0016874">
    <property type="term" value="F:ligase activity"/>
    <property type="evidence" value="ECO:0007669"/>
    <property type="project" value="UniProtKB-KW"/>
</dbReference>
<accession>A0ABW2N1N2</accession>
<sequence length="419" mass="44936">MTPPPRSMVAVDHRAVERLAGRRRELRQVTLVWAALFLNVLTFAGPTVLPIPAGWGQMVTQGALLGALGLALVVNARGLVQVNLFLVLLSMLAVVSLMVSLHSEFLLGSTYRACRYLLFLLVLWLLTPWFGRRDMLLLRCHLRVLWVLLGVVLAGAAVAPGVAFAFQGRLSGVLWPIWPTQVAHYAAVLLGAYALLWACRMVSNRQVVIAVVTAGTVLVLTHTRTALLALVVGACVAGASLFLGHVRVRRTSALGAVVVVVVATVFSPQLADWAMRGQTPEEASQLTGRTKVWTAALRAPRPRVEEMFGSGVSNQSFNGMPIDSNWVATYLDQGWFGLVVHACVLVVLLLVAATRERGPHRAVGVFLVVYCLTASFTETGLVSATPYLLDLTVAAALLAAGASGGVGGPRWRQEAAGWT</sequence>
<feature type="transmembrane region" description="Helical" evidence="5">
    <location>
        <begin position="143"/>
        <end position="166"/>
    </location>
</feature>
<feature type="transmembrane region" description="Helical" evidence="5">
    <location>
        <begin position="387"/>
        <end position="406"/>
    </location>
</feature>
<evidence type="ECO:0000256" key="4">
    <source>
        <dbReference type="ARBA" id="ARBA00023136"/>
    </source>
</evidence>
<protein>
    <submittedName>
        <fullName evidence="7">O-antigen ligase family protein</fullName>
    </submittedName>
</protein>
<comment type="subcellular location">
    <subcellularLocation>
        <location evidence="1">Membrane</location>
        <topology evidence="1">Multi-pass membrane protein</topology>
    </subcellularLocation>
</comment>
<evidence type="ECO:0000259" key="6">
    <source>
        <dbReference type="Pfam" id="PF04932"/>
    </source>
</evidence>
<dbReference type="InterPro" id="IPR051533">
    <property type="entry name" value="WaaL-like"/>
</dbReference>
<feature type="transmembrane region" description="Helical" evidence="5">
    <location>
        <begin position="227"/>
        <end position="246"/>
    </location>
</feature>
<evidence type="ECO:0000313" key="7">
    <source>
        <dbReference type="EMBL" id="MFC7360843.1"/>
    </source>
</evidence>
<proteinExistence type="predicted"/>
<evidence type="ECO:0000313" key="8">
    <source>
        <dbReference type="Proteomes" id="UP001596524"/>
    </source>
</evidence>
<feature type="transmembrane region" description="Helical" evidence="5">
    <location>
        <begin position="253"/>
        <end position="271"/>
    </location>
</feature>
<feature type="transmembrane region" description="Helical" evidence="5">
    <location>
        <begin position="82"/>
        <end position="101"/>
    </location>
</feature>
<organism evidence="7 8">
    <name type="scientific">Nocardioides astragali</name>
    <dbReference type="NCBI Taxonomy" id="1776736"/>
    <lineage>
        <taxon>Bacteria</taxon>
        <taxon>Bacillati</taxon>
        <taxon>Actinomycetota</taxon>
        <taxon>Actinomycetes</taxon>
        <taxon>Propionibacteriales</taxon>
        <taxon>Nocardioidaceae</taxon>
        <taxon>Nocardioides</taxon>
    </lineage>
</organism>
<keyword evidence="2 5" id="KW-0812">Transmembrane</keyword>
<feature type="transmembrane region" description="Helical" evidence="5">
    <location>
        <begin position="178"/>
        <end position="198"/>
    </location>
</feature>
<feature type="transmembrane region" description="Helical" evidence="5">
    <location>
        <begin position="113"/>
        <end position="131"/>
    </location>
</feature>
<dbReference type="Proteomes" id="UP001596524">
    <property type="component" value="Unassembled WGS sequence"/>
</dbReference>
<keyword evidence="3 5" id="KW-1133">Transmembrane helix</keyword>
<gene>
    <name evidence="7" type="ORF">ACFQO6_11225</name>
</gene>
<feature type="transmembrane region" description="Helical" evidence="5">
    <location>
        <begin position="31"/>
        <end position="49"/>
    </location>
</feature>
<evidence type="ECO:0000256" key="3">
    <source>
        <dbReference type="ARBA" id="ARBA00022989"/>
    </source>
</evidence>
<evidence type="ECO:0000256" key="1">
    <source>
        <dbReference type="ARBA" id="ARBA00004141"/>
    </source>
</evidence>
<comment type="caution">
    <text evidence="7">The sequence shown here is derived from an EMBL/GenBank/DDBJ whole genome shotgun (WGS) entry which is preliminary data.</text>
</comment>
<feature type="transmembrane region" description="Helical" evidence="5">
    <location>
        <begin position="362"/>
        <end position="381"/>
    </location>
</feature>
<keyword evidence="4 5" id="KW-0472">Membrane</keyword>